<organism evidence="3 4">
    <name type="scientific">Telmatospirillum siberiense</name>
    <dbReference type="NCBI Taxonomy" id="382514"/>
    <lineage>
        <taxon>Bacteria</taxon>
        <taxon>Pseudomonadati</taxon>
        <taxon>Pseudomonadota</taxon>
        <taxon>Alphaproteobacteria</taxon>
        <taxon>Rhodospirillales</taxon>
        <taxon>Rhodospirillaceae</taxon>
        <taxon>Telmatospirillum</taxon>
    </lineage>
</organism>
<evidence type="ECO:0000259" key="1">
    <source>
        <dbReference type="Pfam" id="PF02625"/>
    </source>
</evidence>
<dbReference type="InterPro" id="IPR003777">
    <property type="entry name" value="XdhC_CoxI"/>
</dbReference>
<dbReference type="EMBL" id="PIUM01000007">
    <property type="protein sequence ID" value="PKU24910.1"/>
    <property type="molecule type" value="Genomic_DNA"/>
</dbReference>
<dbReference type="Proteomes" id="UP000233293">
    <property type="component" value="Unassembled WGS sequence"/>
</dbReference>
<evidence type="ECO:0000313" key="3">
    <source>
        <dbReference type="EMBL" id="PKU24910.1"/>
    </source>
</evidence>
<feature type="domain" description="XdhC Rossmann" evidence="2">
    <location>
        <begin position="107"/>
        <end position="249"/>
    </location>
</feature>
<dbReference type="PANTHER" id="PTHR30388">
    <property type="entry name" value="ALDEHYDE OXIDOREDUCTASE MOLYBDENUM COFACTOR ASSEMBLY PROTEIN"/>
    <property type="match status" value="1"/>
</dbReference>
<evidence type="ECO:0000259" key="2">
    <source>
        <dbReference type="Pfam" id="PF13478"/>
    </source>
</evidence>
<dbReference type="InterPro" id="IPR027051">
    <property type="entry name" value="XdhC_Rossmann_dom"/>
</dbReference>
<gene>
    <name evidence="3" type="ORF">CWS72_08505</name>
</gene>
<feature type="domain" description="XdhC- CoxI" evidence="1">
    <location>
        <begin position="11"/>
        <end position="76"/>
    </location>
</feature>
<protein>
    <submittedName>
        <fullName evidence="3">Xanthine dehydrogenase</fullName>
    </submittedName>
</protein>
<dbReference type="AlphaFoldDB" id="A0A2N3PWY2"/>
<proteinExistence type="predicted"/>
<reference evidence="4" key="1">
    <citation type="submission" date="2017-12" db="EMBL/GenBank/DDBJ databases">
        <title>Draft genome sequence of Telmatospirillum siberiense 26-4b1T, an acidotolerant peatland alphaproteobacterium potentially involved in sulfur cycling.</title>
        <authorList>
            <person name="Hausmann B."/>
            <person name="Pjevac P."/>
            <person name="Schreck K."/>
            <person name="Herbold C.W."/>
            <person name="Daims H."/>
            <person name="Wagner M."/>
            <person name="Pester M."/>
            <person name="Loy A."/>
        </authorList>
    </citation>
    <scope>NUCLEOTIDE SEQUENCE [LARGE SCALE GENOMIC DNA]</scope>
    <source>
        <strain evidence="4">26-4b1</strain>
    </source>
</reference>
<dbReference type="RefSeq" id="WP_101250170.1">
    <property type="nucleotide sequence ID" value="NZ_PIUM01000007.1"/>
</dbReference>
<dbReference type="Pfam" id="PF13478">
    <property type="entry name" value="XdhC_C"/>
    <property type="match status" value="1"/>
</dbReference>
<dbReference type="Pfam" id="PF02625">
    <property type="entry name" value="XdhC_CoxI"/>
    <property type="match status" value="1"/>
</dbReference>
<comment type="caution">
    <text evidence="3">The sequence shown here is derived from an EMBL/GenBank/DDBJ whole genome shotgun (WGS) entry which is preliminary data.</text>
</comment>
<sequence length="279" mass="30667">MDIYEELVRLRREGRRGALATIITTTGSIPSYSSAKMLVRDDGSVVGTIGGGCVEAEVITGARKVMEQEKPETFEFNLNKNPSFDTGLVCGGSLEVFVEPILGDPTLYIFGAGHVGLNVYKVAQMAGFQVVVIDDRVSFANRERFPEAQEVYADDWDKVMASLNPPDTSFILVVTRGHREDMHVLQWAVDTKARYIGMIGSKRKVITVCKELQKLGVPASKFDRVHAPVGFDIGATTPEEISVAVAAEMIAVRRHSQSALPYMRRLQLVSDEVQEKSAS</sequence>
<dbReference type="SUPFAM" id="SSF51984">
    <property type="entry name" value="MurCD N-terminal domain"/>
    <property type="match status" value="1"/>
</dbReference>
<keyword evidence="4" id="KW-1185">Reference proteome</keyword>
<name>A0A2N3PWY2_9PROT</name>
<dbReference type="PANTHER" id="PTHR30388:SF6">
    <property type="entry name" value="XANTHINE DEHYDROGENASE SUBUNIT A-RELATED"/>
    <property type="match status" value="1"/>
</dbReference>
<dbReference type="OrthoDB" id="9815497at2"/>
<accession>A0A2N3PWY2</accession>
<evidence type="ECO:0000313" key="4">
    <source>
        <dbReference type="Proteomes" id="UP000233293"/>
    </source>
</evidence>
<dbReference type="InterPro" id="IPR052698">
    <property type="entry name" value="MoCofactor_Util/Proc"/>
</dbReference>
<dbReference type="Gene3D" id="3.40.50.720">
    <property type="entry name" value="NAD(P)-binding Rossmann-like Domain"/>
    <property type="match status" value="1"/>
</dbReference>